<accession>A0A9J6RP11</accession>
<evidence type="ECO:0000256" key="1">
    <source>
        <dbReference type="SAM" id="Phobius"/>
    </source>
</evidence>
<sequence length="142" mass="16176">MDKLYPVLFKISAVCIAAIGTGMVALLPHLLTYEKDAYESLYKVEAKIGKIHNYEDYNCDIVGKHRADCHIAIHKVTTSESILNMLDTLRYFLQIMAGITFFLGLSCILWIYKIPFFAFFGWEEKDLTNQSSSPAKERGQDV</sequence>
<dbReference type="RefSeq" id="WP_258332416.1">
    <property type="nucleotide sequence ID" value="NZ_JAPTGG010000011.1"/>
</dbReference>
<feature type="transmembrane region" description="Helical" evidence="1">
    <location>
        <begin position="91"/>
        <end position="112"/>
    </location>
</feature>
<evidence type="ECO:0000313" key="3">
    <source>
        <dbReference type="Proteomes" id="UP001069090"/>
    </source>
</evidence>
<keyword evidence="1" id="KW-1133">Transmembrane helix</keyword>
<feature type="transmembrane region" description="Helical" evidence="1">
    <location>
        <begin position="7"/>
        <end position="31"/>
    </location>
</feature>
<protein>
    <submittedName>
        <fullName evidence="2">Uncharacterized protein</fullName>
    </submittedName>
</protein>
<reference evidence="2 3" key="1">
    <citation type="submission" date="2022-12" db="EMBL/GenBank/DDBJ databases">
        <title>Dasania phycosphaerae sp. nov., isolated from particulate material of the south coast of Korea.</title>
        <authorList>
            <person name="Jiang Y."/>
        </authorList>
    </citation>
    <scope>NUCLEOTIDE SEQUENCE [LARGE SCALE GENOMIC DNA]</scope>
    <source>
        <strain evidence="2 3">GY-19</strain>
    </source>
</reference>
<keyword evidence="1" id="KW-0812">Transmembrane</keyword>
<keyword evidence="3" id="KW-1185">Reference proteome</keyword>
<comment type="caution">
    <text evidence="2">The sequence shown here is derived from an EMBL/GenBank/DDBJ whole genome shotgun (WGS) entry which is preliminary data.</text>
</comment>
<gene>
    <name evidence="2" type="ORF">O0V09_13660</name>
</gene>
<proteinExistence type="predicted"/>
<keyword evidence="1" id="KW-0472">Membrane</keyword>
<dbReference type="Proteomes" id="UP001069090">
    <property type="component" value="Unassembled WGS sequence"/>
</dbReference>
<name>A0A9J6RP11_9GAMM</name>
<organism evidence="2 3">
    <name type="scientific">Dasania phycosphaerae</name>
    <dbReference type="NCBI Taxonomy" id="2950436"/>
    <lineage>
        <taxon>Bacteria</taxon>
        <taxon>Pseudomonadati</taxon>
        <taxon>Pseudomonadota</taxon>
        <taxon>Gammaproteobacteria</taxon>
        <taxon>Cellvibrionales</taxon>
        <taxon>Spongiibacteraceae</taxon>
        <taxon>Dasania</taxon>
    </lineage>
</organism>
<dbReference type="AlphaFoldDB" id="A0A9J6RP11"/>
<dbReference type="EMBL" id="JAPTGG010000011">
    <property type="protein sequence ID" value="MCZ0866252.1"/>
    <property type="molecule type" value="Genomic_DNA"/>
</dbReference>
<evidence type="ECO:0000313" key="2">
    <source>
        <dbReference type="EMBL" id="MCZ0866252.1"/>
    </source>
</evidence>